<evidence type="ECO:0000256" key="5">
    <source>
        <dbReference type="ARBA" id="ARBA00023157"/>
    </source>
</evidence>
<dbReference type="InterPro" id="IPR050824">
    <property type="entry name" value="Thiol_disulfide_DsbA"/>
</dbReference>
<feature type="disulfide bond" description="Redox-active" evidence="8">
    <location>
        <begin position="50"/>
        <end position="53"/>
    </location>
</feature>
<evidence type="ECO:0000256" key="8">
    <source>
        <dbReference type="PIRSR" id="PIRSR001488-1"/>
    </source>
</evidence>
<dbReference type="Proteomes" id="UP000305729">
    <property type="component" value="Chromosome 1"/>
</dbReference>
<reference evidence="11" key="2">
    <citation type="submission" date="2015-07" db="EMBL/GenBank/DDBJ databases">
        <title>MeaNS - Measles Nucleotide Surveillance Program.</title>
        <authorList>
            <person name="Tran T."/>
            <person name="Druce J."/>
        </authorList>
    </citation>
    <scope>NUCLEOTIDE SEQUENCE</scope>
    <source>
        <strain evidence="11">OCN096</strain>
    </source>
</reference>
<organism evidence="11 13">
    <name type="scientific">Pseudoalteromonas rubra</name>
    <dbReference type="NCBI Taxonomy" id="43658"/>
    <lineage>
        <taxon>Bacteria</taxon>
        <taxon>Pseudomonadati</taxon>
        <taxon>Pseudomonadota</taxon>
        <taxon>Gammaproteobacteria</taxon>
        <taxon>Alteromonadales</taxon>
        <taxon>Pseudoalteromonadaceae</taxon>
        <taxon>Pseudoalteromonas</taxon>
    </lineage>
</organism>
<dbReference type="Pfam" id="PF01323">
    <property type="entry name" value="DSBA"/>
    <property type="match status" value="1"/>
</dbReference>
<evidence type="ECO:0000256" key="2">
    <source>
        <dbReference type="ARBA" id="ARBA00005791"/>
    </source>
</evidence>
<evidence type="ECO:0000313" key="13">
    <source>
        <dbReference type="Proteomes" id="UP000036850"/>
    </source>
</evidence>
<evidence type="ECO:0000259" key="10">
    <source>
        <dbReference type="PROSITE" id="PS51352"/>
    </source>
</evidence>
<evidence type="ECO:0000256" key="9">
    <source>
        <dbReference type="SAM" id="SignalP"/>
    </source>
</evidence>
<feature type="domain" description="Thioredoxin" evidence="10">
    <location>
        <begin position="8"/>
        <end position="202"/>
    </location>
</feature>
<keyword evidence="5 7" id="KW-1015">Disulfide bond</keyword>
<keyword evidence="4 7" id="KW-0574">Periplasm</keyword>
<dbReference type="PIRSF" id="PIRSF001488">
    <property type="entry name" value="Tdi_protein"/>
    <property type="match status" value="1"/>
</dbReference>
<accession>A0A0L0EN50</accession>
<dbReference type="GeneID" id="61359350"/>
<reference evidence="13" key="1">
    <citation type="submission" date="2015-07" db="EMBL/GenBank/DDBJ databases">
        <title>Draft genome sequence of a Pseudoalteromonas rubra strain, OCN096, isolated from Kaneohe Bay, Oahu, Hawaii.</title>
        <authorList>
            <person name="Beurmann S."/>
            <person name="Ushijima B."/>
            <person name="Belcaid M."/>
            <person name="Callahan S.M."/>
            <person name="Aeby G.S."/>
        </authorList>
    </citation>
    <scope>NUCLEOTIDE SEQUENCE [LARGE SCALE GENOMIC DNA]</scope>
    <source>
        <strain evidence="13">OCN096</strain>
    </source>
</reference>
<evidence type="ECO:0000256" key="7">
    <source>
        <dbReference type="PIRNR" id="PIRNR001488"/>
    </source>
</evidence>
<evidence type="ECO:0000313" key="12">
    <source>
        <dbReference type="EMBL" id="QPB81799.1"/>
    </source>
</evidence>
<keyword evidence="6" id="KW-0676">Redox-active center</keyword>
<dbReference type="PANTHER" id="PTHR35891:SF3">
    <property type="entry name" value="THIOL:DISULFIDE INTERCHANGE PROTEIN DSBL"/>
    <property type="match status" value="1"/>
</dbReference>
<dbReference type="OrthoDB" id="9784896at2"/>
<evidence type="ECO:0000313" key="11">
    <source>
        <dbReference type="EMBL" id="KNC65790.1"/>
    </source>
</evidence>
<dbReference type="STRING" id="43658.AT705_13785"/>
<dbReference type="RefSeq" id="WP_010387105.1">
    <property type="nucleotide sequence ID" value="NZ_AHCD03000038.1"/>
</dbReference>
<proteinExistence type="inferred from homology"/>
<dbReference type="EMBL" id="LFZX01000228">
    <property type="protein sequence ID" value="KNC65790.1"/>
    <property type="molecule type" value="Genomic_DNA"/>
</dbReference>
<feature type="chain" id="PRO_5035398055" description="Thiol:disulfide interchange protein" evidence="9">
    <location>
        <begin position="21"/>
        <end position="207"/>
    </location>
</feature>
<dbReference type="Proteomes" id="UP000036850">
    <property type="component" value="Unassembled WGS sequence"/>
</dbReference>
<sequence length="207" mass="22778">MLKSIKVALIALCMPVLAMAADFTDGKHYQTLTTTKSESAKVTEFFSFYCPHCFQFEPVAKALEKSLPQGAVFEKSHVNFLGGLAPEVQSNLSYAYIIAKHHGKAQQVSDQIFNTIHVQQVQLKDLKDVKKLLEANGISAEQFDAAMASMPVISAEKAMVEKQDAFSKAGALTGVPTFVVNDKYKINLRELSSQAELDALVKHLLEK</sequence>
<name>A0A0L0EN50_9GAMM</name>
<dbReference type="InterPro" id="IPR001853">
    <property type="entry name" value="DSBA-like_thioredoxin_dom"/>
</dbReference>
<dbReference type="EMBL" id="CP045429">
    <property type="protein sequence ID" value="QPB81799.1"/>
    <property type="molecule type" value="Genomic_DNA"/>
</dbReference>
<keyword evidence="3 9" id="KW-0732">Signal</keyword>
<protein>
    <recommendedName>
        <fullName evidence="7">Thiol:disulfide interchange protein</fullName>
    </recommendedName>
</protein>
<gene>
    <name evidence="11" type="ORF">AC626_20970</name>
    <name evidence="12" type="ORF">CWC22_001760</name>
</gene>
<dbReference type="GO" id="GO:0016491">
    <property type="term" value="F:oxidoreductase activity"/>
    <property type="evidence" value="ECO:0007669"/>
    <property type="project" value="InterPro"/>
</dbReference>
<evidence type="ECO:0000256" key="1">
    <source>
        <dbReference type="ARBA" id="ARBA00004418"/>
    </source>
</evidence>
<evidence type="ECO:0000313" key="14">
    <source>
        <dbReference type="Proteomes" id="UP000305729"/>
    </source>
</evidence>
<dbReference type="Gene3D" id="3.40.30.10">
    <property type="entry name" value="Glutaredoxin"/>
    <property type="match status" value="1"/>
</dbReference>
<dbReference type="PANTHER" id="PTHR35891">
    <property type="entry name" value="THIOL:DISULFIDE INTERCHANGE PROTEIN DSBA"/>
    <property type="match status" value="1"/>
</dbReference>
<comment type="subcellular location">
    <subcellularLocation>
        <location evidence="1 7">Periplasm</location>
    </subcellularLocation>
</comment>
<dbReference type="SUPFAM" id="SSF52833">
    <property type="entry name" value="Thioredoxin-like"/>
    <property type="match status" value="1"/>
</dbReference>
<dbReference type="InterPro" id="IPR013766">
    <property type="entry name" value="Thioredoxin_domain"/>
</dbReference>
<dbReference type="PROSITE" id="PS51352">
    <property type="entry name" value="THIOREDOXIN_2"/>
    <property type="match status" value="1"/>
</dbReference>
<evidence type="ECO:0000256" key="4">
    <source>
        <dbReference type="ARBA" id="ARBA00022764"/>
    </source>
</evidence>
<dbReference type="AlphaFoldDB" id="A0A0L0EN50"/>
<dbReference type="GO" id="GO:0042597">
    <property type="term" value="C:periplasmic space"/>
    <property type="evidence" value="ECO:0007669"/>
    <property type="project" value="UniProtKB-SubCell"/>
</dbReference>
<dbReference type="CDD" id="cd03019">
    <property type="entry name" value="DsbA_DsbA"/>
    <property type="match status" value="1"/>
</dbReference>
<feature type="signal peptide" evidence="9">
    <location>
        <begin position="1"/>
        <end position="20"/>
    </location>
</feature>
<dbReference type="InterPro" id="IPR036249">
    <property type="entry name" value="Thioredoxin-like_sf"/>
</dbReference>
<dbReference type="InterPro" id="IPR023205">
    <property type="entry name" value="DsbA/DsbL"/>
</dbReference>
<evidence type="ECO:0000256" key="3">
    <source>
        <dbReference type="ARBA" id="ARBA00022729"/>
    </source>
</evidence>
<dbReference type="PATRIC" id="fig|43658.6.peg.2858"/>
<evidence type="ECO:0000256" key="6">
    <source>
        <dbReference type="ARBA" id="ARBA00023284"/>
    </source>
</evidence>
<reference evidence="12 14" key="3">
    <citation type="submission" date="2019-10" db="EMBL/GenBank/DDBJ databases">
        <title>Pseudoalteromonas rubra S4059.</title>
        <authorList>
            <person name="Paulsen S."/>
            <person name="Wang X."/>
        </authorList>
    </citation>
    <scope>NUCLEOTIDE SEQUENCE [LARGE SCALE GENOMIC DNA]</scope>
    <source>
        <strain evidence="12 14">S4059</strain>
    </source>
</reference>
<comment type="similarity">
    <text evidence="2">Belongs to the thioredoxin family. DsbA subfamily.</text>
</comment>